<dbReference type="OrthoDB" id="35997at10239"/>
<keyword evidence="2" id="KW-1185">Reference proteome</keyword>
<evidence type="ECO:0000313" key="2">
    <source>
        <dbReference type="Proteomes" id="UP000014727"/>
    </source>
</evidence>
<name>S0A0E0_9CAUD</name>
<dbReference type="Proteomes" id="UP000014727">
    <property type="component" value="Segment"/>
</dbReference>
<protein>
    <submittedName>
        <fullName evidence="1">Uncharacterized protein</fullName>
    </submittedName>
</protein>
<sequence length="98" mass="11897">MDNSDSYYNSLNKEQCIHMLNQLKHSIYSKENDLEKTDNWLEERKDNLYHLIDMRMSNFEKAYNIIVQIKKADLIENIMLLKTEYSKTESRLKYLLNE</sequence>
<reference evidence="2" key="2">
    <citation type="submission" date="2013-03" db="EMBL/GenBank/DDBJ databases">
        <title>The Cellulophaga phages: a novel, diverse, and globally ubiquitous model system.</title>
        <authorList>
            <person name="Holmfeldt K."/>
            <person name="Solonenko N."/>
            <person name="Shah M."/>
            <person name="Corrier K."/>
            <person name="Riemann L."/>
            <person name="VerBerkmoes N.C."/>
            <person name="Sullivan M.B."/>
        </authorList>
    </citation>
    <scope>NUCLEOTIDE SEQUENCE [LARGE SCALE GENOMIC DNA]</scope>
</reference>
<dbReference type="EMBL" id="KC821622">
    <property type="protein sequence ID" value="AGO48841.1"/>
    <property type="molecule type" value="Genomic_DNA"/>
</dbReference>
<dbReference type="RefSeq" id="YP_008241140.1">
    <property type="nucleotide sequence ID" value="NC_021792.1"/>
</dbReference>
<dbReference type="GeneID" id="16797266"/>
<proteinExistence type="predicted"/>
<reference evidence="1 2" key="1">
    <citation type="journal article" date="2013" name="Proc. Natl. Acad. Sci. U.S.A.">
        <title>Twelve previously unknown phage genera are ubiquitous in global oceans.</title>
        <authorList>
            <person name="Holmfeldt K."/>
            <person name="Solonenko N."/>
            <person name="Shah M."/>
            <person name="Corrier K."/>
            <person name="Riemann L."/>
            <person name="Verberkmoes N.C."/>
            <person name="Sullivan M.B."/>
        </authorList>
    </citation>
    <scope>NUCLEOTIDE SEQUENCE [LARGE SCALE GENOMIC DNA]</scope>
    <source>
        <strain evidence="1">Phi46:3</strain>
    </source>
</reference>
<accession>S0A0E0</accession>
<evidence type="ECO:0000313" key="1">
    <source>
        <dbReference type="EMBL" id="AGO48841.1"/>
    </source>
</evidence>
<gene>
    <name evidence="1" type="ORF">Phi46:3_gp097</name>
</gene>
<organism evidence="1 2">
    <name type="scientific">Cellulophaga phage phi46:3</name>
    <dbReference type="NCBI Taxonomy" id="1327985"/>
    <lineage>
        <taxon>Viruses</taxon>
        <taxon>Duplodnaviria</taxon>
        <taxon>Heunggongvirae</taxon>
        <taxon>Uroviricota</taxon>
        <taxon>Caudoviricetes</taxon>
        <taxon>Pachyviridae</taxon>
        <taxon>Bacelvirus</taxon>
        <taxon>Bacelvirus phi46tres</taxon>
    </lineage>
</organism>
<dbReference type="KEGG" id="vg:16797266"/>